<evidence type="ECO:0000313" key="1">
    <source>
        <dbReference type="EMBL" id="KAJ1117615.1"/>
    </source>
</evidence>
<evidence type="ECO:0000313" key="2">
    <source>
        <dbReference type="Proteomes" id="UP001066276"/>
    </source>
</evidence>
<reference evidence="1" key="1">
    <citation type="journal article" date="2022" name="bioRxiv">
        <title>Sequencing and chromosome-scale assembly of the giantPleurodeles waltlgenome.</title>
        <authorList>
            <person name="Brown T."/>
            <person name="Elewa A."/>
            <person name="Iarovenko S."/>
            <person name="Subramanian E."/>
            <person name="Araus A.J."/>
            <person name="Petzold A."/>
            <person name="Susuki M."/>
            <person name="Suzuki K.-i.T."/>
            <person name="Hayashi T."/>
            <person name="Toyoda A."/>
            <person name="Oliveira C."/>
            <person name="Osipova E."/>
            <person name="Leigh N.D."/>
            <person name="Simon A."/>
            <person name="Yun M.H."/>
        </authorList>
    </citation>
    <scope>NUCLEOTIDE SEQUENCE</scope>
    <source>
        <strain evidence="1">20211129_DDA</strain>
        <tissue evidence="1">Liver</tissue>
    </source>
</reference>
<keyword evidence="2" id="KW-1185">Reference proteome</keyword>
<comment type="caution">
    <text evidence="1">The sequence shown here is derived from an EMBL/GenBank/DDBJ whole genome shotgun (WGS) entry which is preliminary data.</text>
</comment>
<organism evidence="1 2">
    <name type="scientific">Pleurodeles waltl</name>
    <name type="common">Iberian ribbed newt</name>
    <dbReference type="NCBI Taxonomy" id="8319"/>
    <lineage>
        <taxon>Eukaryota</taxon>
        <taxon>Metazoa</taxon>
        <taxon>Chordata</taxon>
        <taxon>Craniata</taxon>
        <taxon>Vertebrata</taxon>
        <taxon>Euteleostomi</taxon>
        <taxon>Amphibia</taxon>
        <taxon>Batrachia</taxon>
        <taxon>Caudata</taxon>
        <taxon>Salamandroidea</taxon>
        <taxon>Salamandridae</taxon>
        <taxon>Pleurodelinae</taxon>
        <taxon>Pleurodeles</taxon>
    </lineage>
</organism>
<protein>
    <submittedName>
        <fullName evidence="1">Uncharacterized protein</fullName>
    </submittedName>
</protein>
<name>A0AAV7NNF3_PLEWA</name>
<dbReference type="EMBL" id="JANPWB010000012">
    <property type="protein sequence ID" value="KAJ1117615.1"/>
    <property type="molecule type" value="Genomic_DNA"/>
</dbReference>
<accession>A0AAV7NNF3</accession>
<dbReference type="AlphaFoldDB" id="A0AAV7NNF3"/>
<sequence>MGLAGGLRPVGLVGAAPGPFPVAQGGRPTGGRVGPRPLRPWAREACLPRGCRCRQRRAGEGRSGRPLLQVASPWGRFAAAGAPGVTPAWTGAAGGLLTE</sequence>
<proteinExistence type="predicted"/>
<dbReference type="Proteomes" id="UP001066276">
    <property type="component" value="Chromosome 8"/>
</dbReference>
<gene>
    <name evidence="1" type="ORF">NDU88_005812</name>
</gene>